<feature type="transmembrane region" description="Helical" evidence="2">
    <location>
        <begin position="305"/>
        <end position="323"/>
    </location>
</feature>
<evidence type="ECO:0000313" key="5">
    <source>
        <dbReference type="Proteomes" id="UP000324897"/>
    </source>
</evidence>
<dbReference type="InterPro" id="IPR025315">
    <property type="entry name" value="DUF4220"/>
</dbReference>
<name>A0A5J9T6Q3_9POAL</name>
<feature type="transmembrane region" description="Helical" evidence="2">
    <location>
        <begin position="48"/>
        <end position="66"/>
    </location>
</feature>
<feature type="transmembrane region" description="Helical" evidence="2">
    <location>
        <begin position="15"/>
        <end position="36"/>
    </location>
</feature>
<keyword evidence="5" id="KW-1185">Reference proteome</keyword>
<proteinExistence type="predicted"/>
<sequence length="767" mass="87647">MVSFLSRAAQFWSDWGVRVVVLSSFAANAILVLFAGVRRRQASGWGTLLLWLAYQLADLAATYALGNLSLSRGTGVSLREHQLVAFWAPFLLLHLGGPDNISAYSLEDSKLSLRQALHVVMQVMGASYVLYKHVYLGDTGPLFPASALMLALGVAKYVERVCALRRGDLGDIRSSSKKKKKKKQADSTVIGVSRGGQLKLNNEHALLFAHDMFHFCKRAMVDSSVDLDSSSHVTSEKIFTMQWSSMSKVVEMELSLMYDILYTKATVVHTWGGYFIRFVSPLATIIAISLFRSYPKDGQRRADVAITYILLVAAFLLDITWLVRALSSTWTFAFLNARPRDGWLHHAVLRTGRWRRLRRAVVSFDPCRRLLGREPSHYRLWSGTSGRYNLLHECTRGRVDRGMEGLCTMLTTIVGLEDTWNEYKHSRCLFQLPRDVKKLLFERIQRRLPSSSSIHGNPYTMKEITTQWGQVAVKRCRNMFEARNKPPYFGREFQEDILIWHIATCIFLWHGDHQQHINSTYFKAIEALSEYLMFLVAVRRHMLPGLVLPSLLEVTREALDEVWIGHMKNSTSSTSRKEKLAKILREEKRKHPRWGFDKAKSRLVADGTELAISLLKIRRQHMPKLLELIFDVWVDKLLYAGTRCSRESHAKQLSRGGELTTIVWIMAEHAGPFRIGEMYDGEGHEQDPILGSGAADLDYGRCEMMHKPLAAPADGYSETEQVENEDEQWESEEEVLSETEQVENEDEQWESEEEDRPISYATLYPPY</sequence>
<keyword evidence="2" id="KW-1133">Transmembrane helix</keyword>
<dbReference type="Proteomes" id="UP000324897">
    <property type="component" value="Unassembled WGS sequence"/>
</dbReference>
<keyword evidence="2" id="KW-0812">Transmembrane</keyword>
<feature type="compositionally biased region" description="Acidic residues" evidence="1">
    <location>
        <begin position="720"/>
        <end position="755"/>
    </location>
</feature>
<feature type="region of interest" description="Disordered" evidence="1">
    <location>
        <begin position="710"/>
        <end position="767"/>
    </location>
</feature>
<feature type="domain" description="DUF4220" evidence="3">
    <location>
        <begin position="51"/>
        <end position="392"/>
    </location>
</feature>
<feature type="non-terminal residue" evidence="4">
    <location>
        <position position="1"/>
    </location>
</feature>
<dbReference type="PANTHER" id="PTHR31325">
    <property type="entry name" value="OS01G0798800 PROTEIN-RELATED"/>
    <property type="match status" value="1"/>
</dbReference>
<dbReference type="AlphaFoldDB" id="A0A5J9T6Q3"/>
<protein>
    <recommendedName>
        <fullName evidence="3">DUF4220 domain-containing protein</fullName>
    </recommendedName>
</protein>
<dbReference type="Pfam" id="PF04578">
    <property type="entry name" value="DUF594"/>
    <property type="match status" value="1"/>
</dbReference>
<dbReference type="EMBL" id="RWGY01000045">
    <property type="protein sequence ID" value="TVU07025.1"/>
    <property type="molecule type" value="Genomic_DNA"/>
</dbReference>
<dbReference type="InterPro" id="IPR007658">
    <property type="entry name" value="DUF594"/>
</dbReference>
<comment type="caution">
    <text evidence="4">The sequence shown here is derived from an EMBL/GenBank/DDBJ whole genome shotgun (WGS) entry which is preliminary data.</text>
</comment>
<organism evidence="4 5">
    <name type="scientific">Eragrostis curvula</name>
    <name type="common">weeping love grass</name>
    <dbReference type="NCBI Taxonomy" id="38414"/>
    <lineage>
        <taxon>Eukaryota</taxon>
        <taxon>Viridiplantae</taxon>
        <taxon>Streptophyta</taxon>
        <taxon>Embryophyta</taxon>
        <taxon>Tracheophyta</taxon>
        <taxon>Spermatophyta</taxon>
        <taxon>Magnoliopsida</taxon>
        <taxon>Liliopsida</taxon>
        <taxon>Poales</taxon>
        <taxon>Poaceae</taxon>
        <taxon>PACMAD clade</taxon>
        <taxon>Chloridoideae</taxon>
        <taxon>Eragrostideae</taxon>
        <taxon>Eragrostidinae</taxon>
        <taxon>Eragrostis</taxon>
    </lineage>
</organism>
<keyword evidence="2" id="KW-0472">Membrane</keyword>
<evidence type="ECO:0000259" key="3">
    <source>
        <dbReference type="Pfam" id="PF13968"/>
    </source>
</evidence>
<reference evidence="4 5" key="1">
    <citation type="journal article" date="2019" name="Sci. Rep.">
        <title>A high-quality genome of Eragrostis curvula grass provides insights into Poaceae evolution and supports new strategies to enhance forage quality.</title>
        <authorList>
            <person name="Carballo J."/>
            <person name="Santos B.A.C.M."/>
            <person name="Zappacosta D."/>
            <person name="Garbus I."/>
            <person name="Selva J.P."/>
            <person name="Gallo C.A."/>
            <person name="Diaz A."/>
            <person name="Albertini E."/>
            <person name="Caccamo M."/>
            <person name="Echenique V."/>
        </authorList>
    </citation>
    <scope>NUCLEOTIDE SEQUENCE [LARGE SCALE GENOMIC DNA]</scope>
    <source>
        <strain evidence="5">cv. Victoria</strain>
        <tissue evidence="4">Leaf</tissue>
    </source>
</reference>
<feature type="transmembrane region" description="Helical" evidence="2">
    <location>
        <begin position="274"/>
        <end position="293"/>
    </location>
</feature>
<gene>
    <name evidence="4" type="ORF">EJB05_47064</name>
</gene>
<dbReference type="Gramene" id="TVU07025">
    <property type="protein sequence ID" value="TVU07025"/>
    <property type="gene ID" value="EJB05_47064"/>
</dbReference>
<dbReference type="Pfam" id="PF13968">
    <property type="entry name" value="DUF4220"/>
    <property type="match status" value="1"/>
</dbReference>
<evidence type="ECO:0000256" key="2">
    <source>
        <dbReference type="SAM" id="Phobius"/>
    </source>
</evidence>
<accession>A0A5J9T6Q3</accession>
<evidence type="ECO:0000256" key="1">
    <source>
        <dbReference type="SAM" id="MobiDB-lite"/>
    </source>
</evidence>
<evidence type="ECO:0000313" key="4">
    <source>
        <dbReference type="EMBL" id="TVU07025.1"/>
    </source>
</evidence>
<dbReference type="OrthoDB" id="695140at2759"/>